<sequence>MPIPPAPFSRWPRLARAFRFRAMRAIPLPYQTLGRRILLADSQGEAEVAYERAVALSRRAVREGRQQWTWRAEAMIHRFAGAVESGSTSILSAWERAARKAVAAEAWGDALGYLRAMLEAADTDAALRGRARRNEATVLTTLGRLTDALASYDALMADAPVWNAMVPAYQVGFQACRAAVAWHLGIEDSRNLASASPFIHQGPTTWHNYWWVLGHLTWQRHPHRLESVRQSSLRTFNPTWPMDLDRALWGLDLWAAQSKRTQAVLERRLRQALEDPITVATIGRASWHDLMADWLHWSRRTQQSDAAARIARHADWCAEHGFDGWAAYWLRTR</sequence>
<keyword evidence="2" id="KW-1185">Reference proteome</keyword>
<gene>
    <name evidence="1" type="ORF">HIJ39_22020</name>
</gene>
<evidence type="ECO:0000313" key="2">
    <source>
        <dbReference type="Proteomes" id="UP000533476"/>
    </source>
</evidence>
<accession>A0A7Y0L8J5</accession>
<proteinExistence type="predicted"/>
<protein>
    <submittedName>
        <fullName evidence="1">Uncharacterized protein</fullName>
    </submittedName>
</protein>
<organism evidence="1 2">
    <name type="scientific">Sulfobacillus harzensis</name>
    <dbReference type="NCBI Taxonomy" id="2729629"/>
    <lineage>
        <taxon>Bacteria</taxon>
        <taxon>Bacillati</taxon>
        <taxon>Bacillota</taxon>
        <taxon>Clostridia</taxon>
        <taxon>Eubacteriales</taxon>
        <taxon>Clostridiales Family XVII. Incertae Sedis</taxon>
        <taxon>Sulfobacillus</taxon>
    </lineage>
</organism>
<dbReference type="AlphaFoldDB" id="A0A7Y0L8J5"/>
<evidence type="ECO:0000313" key="1">
    <source>
        <dbReference type="EMBL" id="NMP24988.1"/>
    </source>
</evidence>
<dbReference type="RefSeq" id="WP_169103190.1">
    <property type="nucleotide sequence ID" value="NZ_JABBVZ010000191.1"/>
</dbReference>
<comment type="caution">
    <text evidence="1">The sequence shown here is derived from an EMBL/GenBank/DDBJ whole genome shotgun (WGS) entry which is preliminary data.</text>
</comment>
<name>A0A7Y0L8J5_9FIRM</name>
<dbReference type="Proteomes" id="UP000533476">
    <property type="component" value="Unassembled WGS sequence"/>
</dbReference>
<reference evidence="1 2" key="1">
    <citation type="submission" date="2020-04" db="EMBL/GenBank/DDBJ databases">
        <authorList>
            <person name="Zhang R."/>
            <person name="Schippers A."/>
        </authorList>
    </citation>
    <scope>NUCLEOTIDE SEQUENCE [LARGE SCALE GENOMIC DNA]</scope>
    <source>
        <strain evidence="1 2">DSM 109850</strain>
    </source>
</reference>
<dbReference type="EMBL" id="JABBVZ010000191">
    <property type="protein sequence ID" value="NMP24988.1"/>
    <property type="molecule type" value="Genomic_DNA"/>
</dbReference>